<dbReference type="GO" id="GO:0009055">
    <property type="term" value="F:electron transfer activity"/>
    <property type="evidence" value="ECO:0007669"/>
    <property type="project" value="UniProtKB-UniRule"/>
</dbReference>
<keyword evidence="8 11" id="KW-0249">Electron transport</keyword>
<reference evidence="15" key="2">
    <citation type="submission" date="2021-04" db="EMBL/GenBank/DDBJ databases">
        <authorList>
            <person name="Gilroy R."/>
        </authorList>
    </citation>
    <scope>NUCLEOTIDE SEQUENCE</scope>
    <source>
        <strain evidence="15">CHK188-5543</strain>
    </source>
</reference>
<dbReference type="InterPro" id="IPR039261">
    <property type="entry name" value="FNR_nucleotide-bd"/>
</dbReference>
<evidence type="ECO:0000256" key="10">
    <source>
        <dbReference type="ARBA" id="ARBA00023014"/>
    </source>
</evidence>
<dbReference type="GO" id="GO:0044205">
    <property type="term" value="P:'de novo' UMP biosynthetic process"/>
    <property type="evidence" value="ECO:0007669"/>
    <property type="project" value="UniProtKB-UniRule"/>
</dbReference>
<dbReference type="InterPro" id="IPR037117">
    <property type="entry name" value="Dihydroorotate_DH_ele_sf"/>
</dbReference>
<comment type="function">
    <text evidence="11">Responsible for channeling the electrons from the oxidation of dihydroorotate from the FMN redox center in the PyrD type B subunit to the ultimate electron acceptor NAD(+).</text>
</comment>
<dbReference type="HAMAP" id="MF_01211">
    <property type="entry name" value="DHODB_Fe_S_bind"/>
    <property type="match status" value="1"/>
</dbReference>
<dbReference type="PROSITE" id="PS51384">
    <property type="entry name" value="FAD_FR"/>
    <property type="match status" value="1"/>
</dbReference>
<feature type="binding site" evidence="11 13">
    <location>
        <position position="243"/>
    </location>
    <ligand>
        <name>[2Fe-2S] cluster</name>
        <dbReference type="ChEBI" id="CHEBI:190135"/>
    </ligand>
</feature>
<feature type="domain" description="FAD-binding FR-type" evidence="14">
    <location>
        <begin position="3"/>
        <end position="100"/>
    </location>
</feature>
<dbReference type="InterPro" id="IPR012165">
    <property type="entry name" value="Cyt_c3_hydrogenase_gsu"/>
</dbReference>
<dbReference type="Gene3D" id="2.40.30.10">
    <property type="entry name" value="Translation factors"/>
    <property type="match status" value="1"/>
</dbReference>
<feature type="binding site" evidence="11 12">
    <location>
        <begin position="68"/>
        <end position="70"/>
    </location>
    <ligand>
        <name>FAD</name>
        <dbReference type="ChEBI" id="CHEBI:57692"/>
    </ligand>
</feature>
<comment type="pathway">
    <text evidence="11">Pyrimidine metabolism; UMP biosynthesis via de novo pathway; orotate from (S)-dihydroorotate (NAD(+) route): step 1/1.</text>
</comment>
<dbReference type="GO" id="GO:0050660">
    <property type="term" value="F:flavin adenine dinucleotide binding"/>
    <property type="evidence" value="ECO:0007669"/>
    <property type="project" value="InterPro"/>
</dbReference>
<evidence type="ECO:0000256" key="4">
    <source>
        <dbReference type="ARBA" id="ARBA00022714"/>
    </source>
</evidence>
<feature type="binding site" evidence="11 12">
    <location>
        <begin position="51"/>
        <end position="54"/>
    </location>
    <ligand>
        <name>FAD</name>
        <dbReference type="ChEBI" id="CHEBI:57692"/>
    </ligand>
</feature>
<evidence type="ECO:0000256" key="8">
    <source>
        <dbReference type="ARBA" id="ARBA00022982"/>
    </source>
</evidence>
<dbReference type="AlphaFoldDB" id="A0A9D1WPX6"/>
<keyword evidence="3 11" id="KW-0285">Flavoprotein</keyword>
<gene>
    <name evidence="11" type="primary">pyrK</name>
    <name evidence="15" type="ORF">H9736_02400</name>
</gene>
<evidence type="ECO:0000256" key="7">
    <source>
        <dbReference type="ARBA" id="ARBA00022975"/>
    </source>
</evidence>
<keyword evidence="9 11" id="KW-0408">Iron</keyword>
<evidence type="ECO:0000256" key="6">
    <source>
        <dbReference type="ARBA" id="ARBA00022827"/>
    </source>
</evidence>
<evidence type="ECO:0000256" key="3">
    <source>
        <dbReference type="ARBA" id="ARBA00022630"/>
    </source>
</evidence>
<dbReference type="GO" id="GO:0016491">
    <property type="term" value="F:oxidoreductase activity"/>
    <property type="evidence" value="ECO:0007669"/>
    <property type="project" value="InterPro"/>
</dbReference>
<dbReference type="InterPro" id="IPR017938">
    <property type="entry name" value="Riboflavin_synthase-like_b-brl"/>
</dbReference>
<dbReference type="CDD" id="cd06218">
    <property type="entry name" value="DHOD_e_trans"/>
    <property type="match status" value="1"/>
</dbReference>
<keyword evidence="2 11" id="KW-0813">Transport</keyword>
<dbReference type="PANTHER" id="PTHR43513">
    <property type="entry name" value="DIHYDROOROTATE DEHYDROGENASE B (NAD(+)), ELECTRON TRANSFER SUBUNIT"/>
    <property type="match status" value="1"/>
</dbReference>
<dbReference type="InterPro" id="IPR023455">
    <property type="entry name" value="Dihydroorotate_DHASE_ETsu"/>
</dbReference>
<dbReference type="PANTHER" id="PTHR43513:SF3">
    <property type="entry name" value="DIHYDROOROTATE DEHYDROGENASE B (NAD(+)), ELECTRON TRANSFER SUBUNIT-RELATED"/>
    <property type="match status" value="1"/>
</dbReference>
<dbReference type="SUPFAM" id="SSF63380">
    <property type="entry name" value="Riboflavin synthase domain-like"/>
    <property type="match status" value="1"/>
</dbReference>
<comment type="caution">
    <text evidence="15">The sequence shown here is derived from an EMBL/GenBank/DDBJ whole genome shotgun (WGS) entry which is preliminary data.</text>
</comment>
<keyword evidence="4 11" id="KW-0001">2Fe-2S</keyword>
<evidence type="ECO:0000256" key="5">
    <source>
        <dbReference type="ARBA" id="ARBA00022723"/>
    </source>
</evidence>
<dbReference type="SUPFAM" id="SSF52343">
    <property type="entry name" value="Ferredoxin reductase-like, C-terminal NADP-linked domain"/>
    <property type="match status" value="1"/>
</dbReference>
<feature type="binding site" evidence="11 13">
    <location>
        <position position="224"/>
    </location>
    <ligand>
        <name>[2Fe-2S] cluster</name>
        <dbReference type="ChEBI" id="CHEBI:190135"/>
    </ligand>
</feature>
<dbReference type="InterPro" id="IPR019480">
    <property type="entry name" value="Dihydroorotate_DH_Fe-S-bd"/>
</dbReference>
<proteinExistence type="inferred from homology"/>
<evidence type="ECO:0000256" key="2">
    <source>
        <dbReference type="ARBA" id="ARBA00022448"/>
    </source>
</evidence>
<evidence type="ECO:0000256" key="13">
    <source>
        <dbReference type="PIRSR" id="PIRSR006816-2"/>
    </source>
</evidence>
<keyword evidence="6 11" id="KW-0274">FAD</keyword>
<comment type="subunit">
    <text evidence="11">Heterotetramer of 2 PyrK and 2 PyrD type B subunits.</text>
</comment>
<dbReference type="GO" id="GO:0051537">
    <property type="term" value="F:2 iron, 2 sulfur cluster binding"/>
    <property type="evidence" value="ECO:0007669"/>
    <property type="project" value="UniProtKB-KW"/>
</dbReference>
<protein>
    <recommendedName>
        <fullName evidence="11">Dihydroorotate dehydrogenase B (NAD(+)), electron transfer subunit</fullName>
    </recommendedName>
    <alternativeName>
        <fullName evidence="11">Dihydroorotate oxidase B, electron transfer subunit</fullName>
    </alternativeName>
</protein>
<comment type="similarity">
    <text evidence="1 11">Belongs to the PyrK family.</text>
</comment>
<dbReference type="EMBL" id="DXES01000049">
    <property type="protein sequence ID" value="HIX65079.1"/>
    <property type="molecule type" value="Genomic_DNA"/>
</dbReference>
<evidence type="ECO:0000313" key="16">
    <source>
        <dbReference type="Proteomes" id="UP000886800"/>
    </source>
</evidence>
<feature type="binding site" evidence="11 12">
    <location>
        <begin position="75"/>
        <end position="76"/>
    </location>
    <ligand>
        <name>FAD</name>
        <dbReference type="ChEBI" id="CHEBI:57692"/>
    </ligand>
</feature>
<reference evidence="15" key="1">
    <citation type="journal article" date="2021" name="PeerJ">
        <title>Extensive microbial diversity within the chicken gut microbiome revealed by metagenomics and culture.</title>
        <authorList>
            <person name="Gilroy R."/>
            <person name="Ravi A."/>
            <person name="Getino M."/>
            <person name="Pursley I."/>
            <person name="Horton D.L."/>
            <person name="Alikhan N.F."/>
            <person name="Baker D."/>
            <person name="Gharbi K."/>
            <person name="Hall N."/>
            <person name="Watson M."/>
            <person name="Adriaenssens E.M."/>
            <person name="Foster-Nyarko E."/>
            <person name="Jarju S."/>
            <person name="Secka A."/>
            <person name="Antonio M."/>
            <person name="Oren A."/>
            <person name="Chaudhuri R.R."/>
            <person name="La Ragione R."/>
            <person name="Hildebrand F."/>
            <person name="Pallen M.J."/>
        </authorList>
    </citation>
    <scope>NUCLEOTIDE SEQUENCE</scope>
    <source>
        <strain evidence="15">CHK188-5543</strain>
    </source>
</reference>
<accession>A0A9D1WPX6</accession>
<comment type="cofactor">
    <cofactor evidence="13">
        <name>[2Fe-2S] cluster</name>
        <dbReference type="ChEBI" id="CHEBI:190135"/>
    </cofactor>
    <text evidence="13">Binds 1 [2Fe-2S] cluster per subunit.</text>
</comment>
<dbReference type="InterPro" id="IPR017927">
    <property type="entry name" value="FAD-bd_FR_type"/>
</dbReference>
<evidence type="ECO:0000256" key="1">
    <source>
        <dbReference type="ARBA" id="ARBA00006422"/>
    </source>
</evidence>
<name>A0A9D1WPX6_9FIRM</name>
<dbReference type="Gene3D" id="2.10.240.10">
    <property type="entry name" value="Dihydroorotate dehydrogenase, electron transfer subunit"/>
    <property type="match status" value="1"/>
</dbReference>
<evidence type="ECO:0000259" key="14">
    <source>
        <dbReference type="PROSITE" id="PS51384"/>
    </source>
</evidence>
<sequence>MAYLQGSFPVARRRQLAEGFWDLWVCCPPVAQQAQAGQFVNLKAEGFFLRRPISICEIRPQEGLIRLVFQVRGEGTEKLSQLQEGDRVDLLGPLGNGFKLLSPQSRVVLVGGGIGVPPLLQLAAHYGPAATVILGFRTAGAAILTQEFRQLGCDLRLVSDDGTLGRQGLVTGPLEQRLLEGPAELVCACGPMAMLREVVRLAEGAQVPSQVSLEEHMACGVGACLVCACRTVKDGREIFSHVCKDGPVFDGKEVVFQ</sequence>
<evidence type="ECO:0000256" key="12">
    <source>
        <dbReference type="PIRSR" id="PIRSR006816-1"/>
    </source>
</evidence>
<dbReference type="InterPro" id="IPR050353">
    <property type="entry name" value="PyrK_electron_transfer"/>
</dbReference>
<comment type="cofactor">
    <cofactor evidence="11 12">
        <name>FAD</name>
        <dbReference type="ChEBI" id="CHEBI:57692"/>
    </cofactor>
    <text evidence="11 12">Binds 1 FAD per subunit.</text>
</comment>
<dbReference type="PIRSF" id="PIRSF006816">
    <property type="entry name" value="Cyc3_hyd_g"/>
    <property type="match status" value="1"/>
</dbReference>
<keyword evidence="7 11" id="KW-0665">Pyrimidine biosynthesis</keyword>
<keyword evidence="10 11" id="KW-0411">Iron-sulfur</keyword>
<organism evidence="15 16">
    <name type="scientific">Candidatus Anaerotruncus excrementipullorum</name>
    <dbReference type="NCBI Taxonomy" id="2838465"/>
    <lineage>
        <taxon>Bacteria</taxon>
        <taxon>Bacillati</taxon>
        <taxon>Bacillota</taxon>
        <taxon>Clostridia</taxon>
        <taxon>Eubacteriales</taxon>
        <taxon>Oscillospiraceae</taxon>
        <taxon>Anaerotruncus</taxon>
    </lineage>
</organism>
<keyword evidence="5 11" id="KW-0479">Metal-binding</keyword>
<feature type="binding site" evidence="11 13">
    <location>
        <position position="219"/>
    </location>
    <ligand>
        <name>[2Fe-2S] cluster</name>
        <dbReference type="ChEBI" id="CHEBI:190135"/>
    </ligand>
</feature>
<evidence type="ECO:0000256" key="9">
    <source>
        <dbReference type="ARBA" id="ARBA00023004"/>
    </source>
</evidence>
<dbReference type="GO" id="GO:0046872">
    <property type="term" value="F:metal ion binding"/>
    <property type="evidence" value="ECO:0007669"/>
    <property type="project" value="UniProtKB-KW"/>
</dbReference>
<feature type="binding site" evidence="11 13">
    <location>
        <position position="227"/>
    </location>
    <ligand>
        <name>[2Fe-2S] cluster</name>
        <dbReference type="ChEBI" id="CHEBI:190135"/>
    </ligand>
</feature>
<dbReference type="Gene3D" id="3.40.50.80">
    <property type="entry name" value="Nucleotide-binding domain of ferredoxin-NADP reductase (FNR) module"/>
    <property type="match status" value="1"/>
</dbReference>
<dbReference type="Pfam" id="PF10418">
    <property type="entry name" value="DHODB_Fe-S_bind"/>
    <property type="match status" value="1"/>
</dbReference>
<evidence type="ECO:0000256" key="11">
    <source>
        <dbReference type="HAMAP-Rule" id="MF_01211"/>
    </source>
</evidence>
<comment type="cofactor">
    <cofactor evidence="11">
        <name>[2Fe-2S] cluster</name>
        <dbReference type="ChEBI" id="CHEBI:190135"/>
    </cofactor>
    <text evidence="11">Binds 1 [2Fe-2S] cluster per subunit.</text>
</comment>
<dbReference type="Proteomes" id="UP000886800">
    <property type="component" value="Unassembled WGS sequence"/>
</dbReference>
<evidence type="ECO:0000313" key="15">
    <source>
        <dbReference type="EMBL" id="HIX65079.1"/>
    </source>
</evidence>